<reference evidence="4" key="1">
    <citation type="submission" date="2023-03" db="EMBL/GenBank/DDBJ databases">
        <authorList>
            <person name="Shen W."/>
            <person name="Cai J."/>
        </authorList>
    </citation>
    <scope>NUCLEOTIDE SEQUENCE</scope>
    <source>
        <strain evidence="3">B646-2</strain>
        <strain evidence="4">Y15</strain>
    </source>
</reference>
<feature type="compositionally biased region" description="Polar residues" evidence="1">
    <location>
        <begin position="61"/>
        <end position="80"/>
    </location>
</feature>
<feature type="signal peptide" evidence="2">
    <location>
        <begin position="1"/>
        <end position="19"/>
    </location>
</feature>
<evidence type="ECO:0000313" key="4">
    <source>
        <dbReference type="EMBL" id="MDT2544545.1"/>
    </source>
</evidence>
<sequence length="210" mass="22677">MKKIFVAFLVTAFLLVGCARDSSQQTNESSNSHSISEKSSTSISQESSSIDQTSESSASEYSTNHSTVSESTSSTAQQTVDTVSSSEFGGYATFYFTGMNVPDSININTNTNQVTFNVDTPSEAVYNLTMQNNPVKSIRVFSANKNDIRTVKVSTTLTVGQQQSGAINSNNQSGDLYLFHNKQGGLSLATPNYAGNVTEEQRDVMIEVLQ</sequence>
<evidence type="ECO:0000256" key="1">
    <source>
        <dbReference type="SAM" id="MobiDB-lite"/>
    </source>
</evidence>
<protein>
    <submittedName>
        <fullName evidence="4">Lipase chaperone</fullName>
    </submittedName>
</protein>
<evidence type="ECO:0000256" key="2">
    <source>
        <dbReference type="SAM" id="SignalP"/>
    </source>
</evidence>
<dbReference type="EMBL" id="JARPXL010000007">
    <property type="protein sequence ID" value="MDT2544545.1"/>
    <property type="molecule type" value="Genomic_DNA"/>
</dbReference>
<feature type="compositionally biased region" description="Low complexity" evidence="1">
    <location>
        <begin position="25"/>
        <end position="60"/>
    </location>
</feature>
<organism evidence="4 5">
    <name type="scientific">Enterococcus raffinosus</name>
    <dbReference type="NCBI Taxonomy" id="71452"/>
    <lineage>
        <taxon>Bacteria</taxon>
        <taxon>Bacillati</taxon>
        <taxon>Bacillota</taxon>
        <taxon>Bacilli</taxon>
        <taxon>Lactobacillales</taxon>
        <taxon>Enterococcaceae</taxon>
        <taxon>Enterococcus</taxon>
    </lineage>
</organism>
<dbReference type="Proteomes" id="UP001249240">
    <property type="component" value="Unassembled WGS sequence"/>
</dbReference>
<keyword evidence="2" id="KW-0732">Signal</keyword>
<dbReference type="RefSeq" id="WP_010746466.1">
    <property type="nucleotide sequence ID" value="NZ_BAAAXM010000026.1"/>
</dbReference>
<evidence type="ECO:0000313" key="3">
    <source>
        <dbReference type="EMBL" id="MDT2540362.1"/>
    </source>
</evidence>
<comment type="caution">
    <text evidence="4">The sequence shown here is derived from an EMBL/GenBank/DDBJ whole genome shotgun (WGS) entry which is preliminary data.</text>
</comment>
<dbReference type="Proteomes" id="UP001254770">
    <property type="component" value="Unassembled WGS sequence"/>
</dbReference>
<accession>A0AAW8TCP8</accession>
<dbReference type="EMBL" id="JARPXM010000037">
    <property type="protein sequence ID" value="MDT2540362.1"/>
    <property type="molecule type" value="Genomic_DNA"/>
</dbReference>
<name>A0AAW8TCP8_9ENTE</name>
<feature type="region of interest" description="Disordered" evidence="1">
    <location>
        <begin position="23"/>
        <end position="80"/>
    </location>
</feature>
<evidence type="ECO:0000313" key="5">
    <source>
        <dbReference type="Proteomes" id="UP001254770"/>
    </source>
</evidence>
<gene>
    <name evidence="4" type="ORF">P7D69_09370</name>
    <name evidence="3" type="ORF">P7D78_19845</name>
</gene>
<dbReference type="AlphaFoldDB" id="A0AAW8TCP8"/>
<dbReference type="PROSITE" id="PS51257">
    <property type="entry name" value="PROKAR_LIPOPROTEIN"/>
    <property type="match status" value="1"/>
</dbReference>
<feature type="chain" id="PRO_5043297386" evidence="2">
    <location>
        <begin position="20"/>
        <end position="210"/>
    </location>
</feature>
<proteinExistence type="predicted"/>